<dbReference type="Proteomes" id="UP001314181">
    <property type="component" value="Unassembled WGS sequence"/>
</dbReference>
<sequence>MHFKIGIMDPGAVPGTSIKVKKGGGEIGSTCVIKKCVSLGMIPP</sequence>
<proteinExistence type="predicted"/>
<dbReference type="EMBL" id="CAWVOK010000029">
    <property type="protein sequence ID" value="CAK8163407.1"/>
    <property type="molecule type" value="Genomic_DNA"/>
</dbReference>
<gene>
    <name evidence="1" type="ORF">CAXC1_30009</name>
</gene>
<accession>A0ABP0EX48</accession>
<evidence type="ECO:0000313" key="2">
    <source>
        <dbReference type="Proteomes" id="UP001314181"/>
    </source>
</evidence>
<protein>
    <submittedName>
        <fullName evidence="1">Uncharacterized protein</fullName>
    </submittedName>
</protein>
<reference evidence="1 2" key="1">
    <citation type="submission" date="2024-01" db="EMBL/GenBank/DDBJ databases">
        <authorList>
            <person name="Kunselman E."/>
        </authorList>
    </citation>
    <scope>NUCLEOTIDE SEQUENCE [LARGE SCALE GENOMIC DNA]</scope>
    <source>
        <strain evidence="1">2 abalone samples</strain>
    </source>
</reference>
<comment type="caution">
    <text evidence="1">The sequence shown here is derived from an EMBL/GenBank/DDBJ whole genome shotgun (WGS) entry which is preliminary data.</text>
</comment>
<evidence type="ECO:0000313" key="1">
    <source>
        <dbReference type="EMBL" id="CAK8163407.1"/>
    </source>
</evidence>
<keyword evidence="2" id="KW-1185">Reference proteome</keyword>
<organism evidence="1 2">
    <name type="scientific">Candidatus Xenohaliotis californiensis</name>
    <dbReference type="NCBI Taxonomy" id="84677"/>
    <lineage>
        <taxon>Bacteria</taxon>
        <taxon>Pseudomonadati</taxon>
        <taxon>Pseudomonadota</taxon>
        <taxon>Alphaproteobacteria</taxon>
        <taxon>Rickettsiales</taxon>
        <taxon>Anaplasmataceae</taxon>
        <taxon>Candidatus Xenohaliotis</taxon>
    </lineage>
</organism>
<name>A0ABP0EX48_9RICK</name>